<evidence type="ECO:0000313" key="1">
    <source>
        <dbReference type="EMBL" id="ASR53527.1"/>
    </source>
</evidence>
<proteinExistence type="predicted"/>
<accession>A0ABN5B9B7</accession>
<dbReference type="Gene3D" id="3.40.50.720">
    <property type="entry name" value="NAD(P)-binding Rossmann-like Domain"/>
    <property type="match status" value="1"/>
</dbReference>
<dbReference type="PRINTS" id="PR00081">
    <property type="entry name" value="GDHRDH"/>
</dbReference>
<dbReference type="SUPFAM" id="SSF51735">
    <property type="entry name" value="NAD(P)-binding Rossmann-fold domains"/>
    <property type="match status" value="1"/>
</dbReference>
<dbReference type="InterPro" id="IPR002347">
    <property type="entry name" value="SDR_fam"/>
</dbReference>
<gene>
    <name evidence="1" type="ORF">B5J99_12930</name>
</gene>
<dbReference type="PANTHER" id="PTHR44147:SF2">
    <property type="entry name" value="DEHYDROGENASE_REDUCTASE SDR FAMILY MEMBER 1"/>
    <property type="match status" value="1"/>
</dbReference>
<keyword evidence="2" id="KW-1185">Reference proteome</keyword>
<evidence type="ECO:0000313" key="2">
    <source>
        <dbReference type="Proteomes" id="UP000258016"/>
    </source>
</evidence>
<dbReference type="Proteomes" id="UP000258016">
    <property type="component" value="Chromosome"/>
</dbReference>
<name>A0ABN5B9B7_9SPHN</name>
<organism evidence="1 2">
    <name type="scientific">Blastomonas fulva</name>
    <dbReference type="NCBI Taxonomy" id="1550728"/>
    <lineage>
        <taxon>Bacteria</taxon>
        <taxon>Pseudomonadati</taxon>
        <taxon>Pseudomonadota</taxon>
        <taxon>Alphaproteobacteria</taxon>
        <taxon>Sphingomonadales</taxon>
        <taxon>Sphingomonadaceae</taxon>
        <taxon>Blastomonas</taxon>
    </lineage>
</organism>
<dbReference type="PANTHER" id="PTHR44147">
    <property type="entry name" value="DEHYDROGENASE/REDUCTASE SDR FAMILY MEMBER 1"/>
    <property type="match status" value="1"/>
</dbReference>
<dbReference type="EMBL" id="CP020083">
    <property type="protein sequence ID" value="ASR53527.1"/>
    <property type="molecule type" value="Genomic_DNA"/>
</dbReference>
<sequence length="281" mass="29414">MALVTGASRGAGKGIAAALGRQGCTVYVTGRSTDAAESAMPGTIFETASAVTEAGGTGIAVRCDHNVDSDVAALFDRIAHDHGRLDILVNNACAIHDQLDAPGHFWEKPLAIGDMITVGVRSGFVASWFAAQLMVKQRRGLIAFTSSPGAVHYCFGPAYGAHKAGVDKMAADMAVDLEGTGVAAVSIWMGALATERLLAMIAADPARYGHLSQGLEDPGYTGDVIWALFNDPRMSDLSGQTLIGAEAGKRWGIRDARGGFPPSARDTHNVAPHTQYPLVIR</sequence>
<protein>
    <submittedName>
        <fullName evidence="1">Short-chain dehydrogenase</fullName>
    </submittedName>
</protein>
<dbReference type="Pfam" id="PF00106">
    <property type="entry name" value="adh_short"/>
    <property type="match status" value="1"/>
</dbReference>
<reference evidence="1 2" key="1">
    <citation type="submission" date="2017-03" db="EMBL/GenBank/DDBJ databases">
        <title>Complete genome sequence of Blastomonas fulva degrading microcsystin LR.</title>
        <authorList>
            <person name="Lee H.-g."/>
            <person name="Jin L."/>
            <person name="oh H.-M."/>
        </authorList>
    </citation>
    <scope>NUCLEOTIDE SEQUENCE [LARGE SCALE GENOMIC DNA]</scope>
    <source>
        <strain evidence="1 2">T2</strain>
    </source>
</reference>
<dbReference type="InterPro" id="IPR036291">
    <property type="entry name" value="NAD(P)-bd_dom_sf"/>
</dbReference>